<reference evidence="1 2" key="1">
    <citation type="submission" date="2016-02" db="EMBL/GenBank/DDBJ databases">
        <title>Complete genome sequence and transcriptome regulation of the pentose utilising yeast Sugiyamaella lignohabitans.</title>
        <authorList>
            <person name="Bellasio M."/>
            <person name="Peymann A."/>
            <person name="Valli M."/>
            <person name="Sipitzky M."/>
            <person name="Graf A."/>
            <person name="Sauer M."/>
            <person name="Marx H."/>
            <person name="Mattanovich D."/>
        </authorList>
    </citation>
    <scope>NUCLEOTIDE SEQUENCE [LARGE SCALE GENOMIC DNA]</scope>
    <source>
        <strain evidence="1 2">CBS 10342</strain>
    </source>
</reference>
<dbReference type="GO" id="GO:0031932">
    <property type="term" value="C:TORC2 complex"/>
    <property type="evidence" value="ECO:0007669"/>
    <property type="project" value="TreeGrafter"/>
</dbReference>
<dbReference type="Proteomes" id="UP000189580">
    <property type="component" value="Chromosome b"/>
</dbReference>
<protein>
    <submittedName>
        <fullName evidence="1">Phosphatidylinositol kinase-related protein kinase TOR2</fullName>
    </submittedName>
</protein>
<dbReference type="InterPro" id="IPR016024">
    <property type="entry name" value="ARM-type_fold"/>
</dbReference>
<evidence type="ECO:0000313" key="1">
    <source>
        <dbReference type="EMBL" id="ANB15188.1"/>
    </source>
</evidence>
<accession>A0A167FE82</accession>
<dbReference type="PANTHER" id="PTHR11139">
    <property type="entry name" value="ATAXIA TELANGIECTASIA MUTATED ATM -RELATED"/>
    <property type="match status" value="1"/>
</dbReference>
<dbReference type="InterPro" id="IPR011989">
    <property type="entry name" value="ARM-like"/>
</dbReference>
<gene>
    <name evidence="1" type="primary">TOR2</name>
    <name evidence="1" type="ORF">AWJ20_2812</name>
</gene>
<dbReference type="InterPro" id="IPR050517">
    <property type="entry name" value="DDR_Repair_Kinase"/>
</dbReference>
<evidence type="ECO:0000313" key="2">
    <source>
        <dbReference type="Proteomes" id="UP000189580"/>
    </source>
</evidence>
<organism evidence="1 2">
    <name type="scientific">Sugiyamaella lignohabitans</name>
    <dbReference type="NCBI Taxonomy" id="796027"/>
    <lineage>
        <taxon>Eukaryota</taxon>
        <taxon>Fungi</taxon>
        <taxon>Dikarya</taxon>
        <taxon>Ascomycota</taxon>
        <taxon>Saccharomycotina</taxon>
        <taxon>Dipodascomycetes</taxon>
        <taxon>Dipodascales</taxon>
        <taxon>Trichomonascaceae</taxon>
        <taxon>Sugiyamaella</taxon>
    </lineage>
</organism>
<dbReference type="GO" id="GO:0004674">
    <property type="term" value="F:protein serine/threonine kinase activity"/>
    <property type="evidence" value="ECO:0007669"/>
    <property type="project" value="TreeGrafter"/>
</dbReference>
<dbReference type="KEGG" id="slb:AWJ20_2812"/>
<dbReference type="GeneID" id="30034765"/>
<name>A0A167FE82_9ASCO</name>
<dbReference type="SUPFAM" id="SSF48371">
    <property type="entry name" value="ARM repeat"/>
    <property type="match status" value="1"/>
</dbReference>
<keyword evidence="1" id="KW-0418">Kinase</keyword>
<sequence>MAENSPTLLYSYVGQIIESIWVALRDPRLAIRVDAADALSACLKIIFARDSVQRQQWYNKILEEAQSGFKTAITETIHGSLLVYRELLGHAGMFMQPRYIEVCDTVLRYKDHKDPLIRRTVIMILPDLAKYNPVEFTKRYLVDCTAHLIGQLKKEKDRGLVFLSIGNIAVSVRSNMTFYLEPILENVREGLMSKGYVILGDIVPPAAGAPPQTPLLLLRRR</sequence>
<keyword evidence="2" id="KW-1185">Reference proteome</keyword>
<dbReference type="GO" id="GO:0031931">
    <property type="term" value="C:TORC1 complex"/>
    <property type="evidence" value="ECO:0007669"/>
    <property type="project" value="TreeGrafter"/>
</dbReference>
<dbReference type="AlphaFoldDB" id="A0A167FE82"/>
<dbReference type="GO" id="GO:0005737">
    <property type="term" value="C:cytoplasm"/>
    <property type="evidence" value="ECO:0007669"/>
    <property type="project" value="TreeGrafter"/>
</dbReference>
<dbReference type="Gene3D" id="1.25.10.10">
    <property type="entry name" value="Leucine-rich Repeat Variant"/>
    <property type="match status" value="1"/>
</dbReference>
<dbReference type="EMBL" id="CP014503">
    <property type="protein sequence ID" value="ANB15188.1"/>
    <property type="molecule type" value="Genomic_DNA"/>
</dbReference>
<dbReference type="OrthoDB" id="381190at2759"/>
<proteinExistence type="predicted"/>
<dbReference type="PANTHER" id="PTHR11139:SF9">
    <property type="entry name" value="SERINE_THREONINE-PROTEIN KINASE MTOR"/>
    <property type="match status" value="1"/>
</dbReference>
<dbReference type="GO" id="GO:0038202">
    <property type="term" value="P:TORC1 signaling"/>
    <property type="evidence" value="ECO:0007669"/>
    <property type="project" value="TreeGrafter"/>
</dbReference>
<dbReference type="RefSeq" id="XP_018737665.1">
    <property type="nucleotide sequence ID" value="XM_018879783.1"/>
</dbReference>
<keyword evidence="1" id="KW-0808">Transferase</keyword>
<dbReference type="GO" id="GO:0005634">
    <property type="term" value="C:nucleus"/>
    <property type="evidence" value="ECO:0007669"/>
    <property type="project" value="TreeGrafter"/>
</dbReference>
<dbReference type="GO" id="GO:0016242">
    <property type="term" value="P:negative regulation of macroautophagy"/>
    <property type="evidence" value="ECO:0007669"/>
    <property type="project" value="TreeGrafter"/>
</dbReference>